<reference evidence="1" key="1">
    <citation type="journal article" date="2019" name="Sci. Rep.">
        <title>Draft genome of Tanacetum cinerariifolium, the natural source of mosquito coil.</title>
        <authorList>
            <person name="Yamashiro T."/>
            <person name="Shiraishi A."/>
            <person name="Satake H."/>
            <person name="Nakayama K."/>
        </authorList>
    </citation>
    <scope>NUCLEOTIDE SEQUENCE</scope>
</reference>
<protein>
    <submittedName>
        <fullName evidence="1">Uncharacterized protein</fullName>
    </submittedName>
</protein>
<evidence type="ECO:0000313" key="1">
    <source>
        <dbReference type="EMBL" id="GFD52143.1"/>
    </source>
</evidence>
<gene>
    <name evidence="1" type="ORF">Tci_924112</name>
</gene>
<name>A0A699WZA7_TANCI</name>
<comment type="caution">
    <text evidence="1">The sequence shown here is derived from an EMBL/GenBank/DDBJ whole genome shotgun (WGS) entry which is preliminary data.</text>
</comment>
<dbReference type="EMBL" id="BKCJ011778501">
    <property type="protein sequence ID" value="GFD52143.1"/>
    <property type="molecule type" value="Genomic_DNA"/>
</dbReference>
<proteinExistence type="predicted"/>
<sequence>GDVGADPIVVAVLAAVFHHAHPGFALLDGLPHVGEHGGWHVRVADQVVWLADQLLAGKTAEGDKGVIAVGDMAAEVSGGDEALAGGKGTFLLCDGHVQTHKTTLP</sequence>
<dbReference type="AntiFam" id="ANF00090">
    <property type="entry name" value="Shadow ORF (opposite yegE)"/>
</dbReference>
<dbReference type="AlphaFoldDB" id="A0A699WZA7"/>
<accession>A0A699WZA7</accession>
<feature type="non-terminal residue" evidence="1">
    <location>
        <position position="1"/>
    </location>
</feature>
<organism evidence="1">
    <name type="scientific">Tanacetum cinerariifolium</name>
    <name type="common">Dalmatian daisy</name>
    <name type="synonym">Chrysanthemum cinerariifolium</name>
    <dbReference type="NCBI Taxonomy" id="118510"/>
    <lineage>
        <taxon>Eukaryota</taxon>
        <taxon>Viridiplantae</taxon>
        <taxon>Streptophyta</taxon>
        <taxon>Embryophyta</taxon>
        <taxon>Tracheophyta</taxon>
        <taxon>Spermatophyta</taxon>
        <taxon>Magnoliopsida</taxon>
        <taxon>eudicotyledons</taxon>
        <taxon>Gunneridae</taxon>
        <taxon>Pentapetalae</taxon>
        <taxon>asterids</taxon>
        <taxon>campanulids</taxon>
        <taxon>Asterales</taxon>
        <taxon>Asteraceae</taxon>
        <taxon>Asteroideae</taxon>
        <taxon>Anthemideae</taxon>
        <taxon>Anthemidinae</taxon>
        <taxon>Tanacetum</taxon>
    </lineage>
</organism>